<dbReference type="InterPro" id="IPR007743">
    <property type="entry name" value="Immunity-related_GTPase-like"/>
</dbReference>
<dbReference type="GO" id="GO:0016020">
    <property type="term" value="C:membrane"/>
    <property type="evidence" value="ECO:0007669"/>
    <property type="project" value="InterPro"/>
</dbReference>
<evidence type="ECO:0000313" key="7">
    <source>
        <dbReference type="Proteomes" id="UP000727407"/>
    </source>
</evidence>
<sequence length="635" mass="71829">MASQLGISDTEMNEMNSILHSSVVTEVVAQVEGMLEQIKSVTLNIAIAGESGAGKSSFINAFRGVTDDEPEAAESGVTETTQKALPYSHPTAKNVLLWDLPGIGTPSFQSRTYLEDVGLLKYDFFIIVTSDRFQEYHSNLAKYIMQAQKKLYFVRNKVDRDLEANARRRSRRGLTDDAVLDVLREDCKKNLRSGQVEHPQIFLLSCFHPQRYDFPALQITLLEELEGHKRHALLLSLPVLSSSLIQSKRNALDQDVWKKAIVASLRGVTRRAIVPKLMEILKYYQQTFCLDGKSLHRLANMTSVSFEELQGEVTSSFGRELSAQAVEDLLSQVASGHQLMANQLENKFPILGSVIAGGISFVASYFLLKSAIKDLSEDGERMDEYDIIDDAEIEEIKRSLANEDMPSAVDKIKDYFAQLDLVELNIAITGESGSGKSTFINAFRGLGDEDDDSAETGVVETTTEPTAYPHPKFPNVKLWDLPGIGTPRFKADEYLKQVKFERYDFFIVIASDRFRECHSNLAAEILQVKKKFYFVRSKIDNNIEAEKRKKTFNREKTLDTIRNNCIKGLEEIGLKSPAVFLISCFELGLYDFYRLEQTMERELPQHKRDVLMLALPNITLEINERKKKALQSNIW</sequence>
<name>A0A8J4XEC4_CLAMG</name>
<dbReference type="OrthoDB" id="422720at2759"/>
<keyword evidence="2" id="KW-0547">Nucleotide-binding</keyword>
<evidence type="ECO:0000256" key="2">
    <source>
        <dbReference type="ARBA" id="ARBA00022741"/>
    </source>
</evidence>
<accession>A0A8J4XEC4</accession>
<reference evidence="6" key="1">
    <citation type="submission" date="2020-07" db="EMBL/GenBank/DDBJ databases">
        <title>Clarias magur genome sequencing, assembly and annotation.</title>
        <authorList>
            <person name="Kushwaha B."/>
            <person name="Kumar R."/>
            <person name="Das P."/>
            <person name="Joshi C.G."/>
            <person name="Kumar D."/>
            <person name="Nagpure N.S."/>
            <person name="Pandey M."/>
            <person name="Agarwal S."/>
            <person name="Srivastava S."/>
            <person name="Singh M."/>
            <person name="Sahoo L."/>
            <person name="Jayasankar P."/>
            <person name="Meher P.K."/>
            <person name="Koringa P.G."/>
            <person name="Iquebal M.A."/>
            <person name="Das S.P."/>
            <person name="Bit A."/>
            <person name="Patnaik S."/>
            <person name="Patel N."/>
            <person name="Shah T.M."/>
            <person name="Hinsu A."/>
            <person name="Jena J.K."/>
        </authorList>
    </citation>
    <scope>NUCLEOTIDE SEQUENCE</scope>
    <source>
        <strain evidence="6">CIFAMagur01</strain>
        <tissue evidence="6">Testis</tissue>
    </source>
</reference>
<dbReference type="Proteomes" id="UP000727407">
    <property type="component" value="Unassembled WGS sequence"/>
</dbReference>
<keyword evidence="7" id="KW-1185">Reference proteome</keyword>
<evidence type="ECO:0000259" key="5">
    <source>
        <dbReference type="PROSITE" id="PS51716"/>
    </source>
</evidence>
<dbReference type="InterPro" id="IPR030385">
    <property type="entry name" value="G_IRG_dom"/>
</dbReference>
<organism evidence="6 7">
    <name type="scientific">Clarias magur</name>
    <name type="common">Asian catfish</name>
    <name type="synonym">Macropteronotus magur</name>
    <dbReference type="NCBI Taxonomy" id="1594786"/>
    <lineage>
        <taxon>Eukaryota</taxon>
        <taxon>Metazoa</taxon>
        <taxon>Chordata</taxon>
        <taxon>Craniata</taxon>
        <taxon>Vertebrata</taxon>
        <taxon>Euteleostomi</taxon>
        <taxon>Actinopterygii</taxon>
        <taxon>Neopterygii</taxon>
        <taxon>Teleostei</taxon>
        <taxon>Ostariophysi</taxon>
        <taxon>Siluriformes</taxon>
        <taxon>Clariidae</taxon>
        <taxon>Clarias</taxon>
    </lineage>
</organism>
<dbReference type="EMBL" id="QNUK01000109">
    <property type="protein sequence ID" value="KAF5901590.1"/>
    <property type="molecule type" value="Genomic_DNA"/>
</dbReference>
<feature type="domain" description="IRG-type G" evidence="5">
    <location>
        <begin position="422"/>
        <end position="602"/>
    </location>
</feature>
<keyword evidence="4" id="KW-0342">GTP-binding</keyword>
<dbReference type="AlphaFoldDB" id="A0A8J4XEC4"/>
<evidence type="ECO:0000256" key="1">
    <source>
        <dbReference type="ARBA" id="ARBA00005429"/>
    </source>
</evidence>
<dbReference type="Pfam" id="PF05049">
    <property type="entry name" value="IIGP"/>
    <property type="match status" value="2"/>
</dbReference>
<gene>
    <name evidence="6" type="ORF">DAT39_008691</name>
</gene>
<feature type="non-terminal residue" evidence="6">
    <location>
        <position position="635"/>
    </location>
</feature>
<dbReference type="Gene3D" id="3.40.50.300">
    <property type="entry name" value="P-loop containing nucleotide triphosphate hydrolases"/>
    <property type="match status" value="2"/>
</dbReference>
<dbReference type="InterPro" id="IPR051515">
    <property type="entry name" value="IRG"/>
</dbReference>
<dbReference type="FunFam" id="3.40.50.300:FF:000541">
    <property type="entry name" value="Immunity related GTPase M"/>
    <property type="match status" value="2"/>
</dbReference>
<comment type="similarity">
    <text evidence="1">Belongs to the TRAFAC class dynamin-like GTPase superfamily. IRG family.</text>
</comment>
<dbReference type="SUPFAM" id="SSF52540">
    <property type="entry name" value="P-loop containing nucleoside triphosphate hydrolases"/>
    <property type="match status" value="2"/>
</dbReference>
<evidence type="ECO:0000256" key="3">
    <source>
        <dbReference type="ARBA" id="ARBA00022801"/>
    </source>
</evidence>
<dbReference type="GO" id="GO:0003924">
    <property type="term" value="F:GTPase activity"/>
    <property type="evidence" value="ECO:0007669"/>
    <property type="project" value="TreeGrafter"/>
</dbReference>
<dbReference type="GO" id="GO:0005525">
    <property type="term" value="F:GTP binding"/>
    <property type="evidence" value="ECO:0007669"/>
    <property type="project" value="UniProtKB-KW"/>
</dbReference>
<evidence type="ECO:0000313" key="6">
    <source>
        <dbReference type="EMBL" id="KAF5901590.1"/>
    </source>
</evidence>
<dbReference type="PANTHER" id="PTHR32341">
    <property type="entry name" value="INTERFERON-INDUCIBLE GTPASE"/>
    <property type="match status" value="1"/>
</dbReference>
<dbReference type="InterPro" id="IPR027417">
    <property type="entry name" value="P-loop_NTPase"/>
</dbReference>
<evidence type="ECO:0000256" key="4">
    <source>
        <dbReference type="ARBA" id="ARBA00023134"/>
    </source>
</evidence>
<dbReference type="PROSITE" id="PS51716">
    <property type="entry name" value="G_IRG"/>
    <property type="match status" value="2"/>
</dbReference>
<feature type="domain" description="IRG-type G" evidence="5">
    <location>
        <begin position="41"/>
        <end position="224"/>
    </location>
</feature>
<protein>
    <submittedName>
        <fullName evidence="6">Interferon-inducible GTPase 5-like</fullName>
    </submittedName>
</protein>
<proteinExistence type="inferred from homology"/>
<comment type="caution">
    <text evidence="6">The sequence shown here is derived from an EMBL/GenBank/DDBJ whole genome shotgun (WGS) entry which is preliminary data.</text>
</comment>
<dbReference type="PANTHER" id="PTHR32341:SF17">
    <property type="entry name" value="IRG-TYPE G DOMAIN-CONTAINING PROTEIN"/>
    <property type="match status" value="1"/>
</dbReference>
<keyword evidence="3" id="KW-0378">Hydrolase</keyword>